<comment type="caution">
    <text evidence="2">The sequence shown here is derived from an EMBL/GenBank/DDBJ whole genome shotgun (WGS) entry which is preliminary data.</text>
</comment>
<protein>
    <submittedName>
        <fullName evidence="2">Uncharacterized protein</fullName>
    </submittedName>
</protein>
<name>A0AAV7PXA8_PLEWA</name>
<dbReference type="EMBL" id="JANPWB010000011">
    <property type="protein sequence ID" value="KAJ1131777.1"/>
    <property type="molecule type" value="Genomic_DNA"/>
</dbReference>
<dbReference type="AlphaFoldDB" id="A0AAV7PXA8"/>
<organism evidence="2 3">
    <name type="scientific">Pleurodeles waltl</name>
    <name type="common">Iberian ribbed newt</name>
    <dbReference type="NCBI Taxonomy" id="8319"/>
    <lineage>
        <taxon>Eukaryota</taxon>
        <taxon>Metazoa</taxon>
        <taxon>Chordata</taxon>
        <taxon>Craniata</taxon>
        <taxon>Vertebrata</taxon>
        <taxon>Euteleostomi</taxon>
        <taxon>Amphibia</taxon>
        <taxon>Batrachia</taxon>
        <taxon>Caudata</taxon>
        <taxon>Salamandroidea</taxon>
        <taxon>Salamandridae</taxon>
        <taxon>Pleurodelinae</taxon>
        <taxon>Pleurodeles</taxon>
    </lineage>
</organism>
<evidence type="ECO:0000313" key="3">
    <source>
        <dbReference type="Proteomes" id="UP001066276"/>
    </source>
</evidence>
<proteinExistence type="predicted"/>
<keyword evidence="3" id="KW-1185">Reference proteome</keyword>
<reference evidence="2" key="1">
    <citation type="journal article" date="2022" name="bioRxiv">
        <title>Sequencing and chromosome-scale assembly of the giantPleurodeles waltlgenome.</title>
        <authorList>
            <person name="Brown T."/>
            <person name="Elewa A."/>
            <person name="Iarovenko S."/>
            <person name="Subramanian E."/>
            <person name="Araus A.J."/>
            <person name="Petzold A."/>
            <person name="Susuki M."/>
            <person name="Suzuki K.-i.T."/>
            <person name="Hayashi T."/>
            <person name="Toyoda A."/>
            <person name="Oliveira C."/>
            <person name="Osipova E."/>
            <person name="Leigh N.D."/>
            <person name="Simon A."/>
            <person name="Yun M.H."/>
        </authorList>
    </citation>
    <scope>NUCLEOTIDE SEQUENCE</scope>
    <source>
        <strain evidence="2">20211129_DDA</strain>
        <tissue evidence="2">Liver</tissue>
    </source>
</reference>
<evidence type="ECO:0000313" key="2">
    <source>
        <dbReference type="EMBL" id="KAJ1131777.1"/>
    </source>
</evidence>
<dbReference type="Proteomes" id="UP001066276">
    <property type="component" value="Chromosome 7"/>
</dbReference>
<accession>A0AAV7PXA8</accession>
<sequence length="95" mass="10533">MQLRSRANADVTTASPALLRPGGENEEMRDPMPVNRGPRTHPAAATEIIRRTQKATPCRNPGLDDKESLDEQMKMKGVSSMDREHHLKPEGDLST</sequence>
<feature type="compositionally biased region" description="Basic and acidic residues" evidence="1">
    <location>
        <begin position="62"/>
        <end position="74"/>
    </location>
</feature>
<evidence type="ECO:0000256" key="1">
    <source>
        <dbReference type="SAM" id="MobiDB-lite"/>
    </source>
</evidence>
<feature type="compositionally biased region" description="Basic and acidic residues" evidence="1">
    <location>
        <begin position="81"/>
        <end position="95"/>
    </location>
</feature>
<feature type="region of interest" description="Disordered" evidence="1">
    <location>
        <begin position="1"/>
        <end position="95"/>
    </location>
</feature>
<gene>
    <name evidence="2" type="ORF">NDU88_010110</name>
</gene>